<dbReference type="InterPro" id="IPR015854">
    <property type="entry name" value="ABC_transpr_LolD-like"/>
</dbReference>
<keyword evidence="2" id="KW-0547">Nucleotide-binding</keyword>
<dbReference type="EMBL" id="CATQJL010000341">
    <property type="protein sequence ID" value="CAJ0610644.1"/>
    <property type="molecule type" value="Genomic_DNA"/>
</dbReference>
<dbReference type="GO" id="GO:0005524">
    <property type="term" value="F:ATP binding"/>
    <property type="evidence" value="ECO:0007669"/>
    <property type="project" value="UniProtKB-KW"/>
</dbReference>
<dbReference type="PROSITE" id="PS50893">
    <property type="entry name" value="ABC_TRANSPORTER_2"/>
    <property type="match status" value="1"/>
</dbReference>
<reference evidence="5" key="1">
    <citation type="submission" date="2023-07" db="EMBL/GenBank/DDBJ databases">
        <authorList>
            <consortium name="CYATHOMIX"/>
        </authorList>
    </citation>
    <scope>NUCLEOTIDE SEQUENCE</scope>
    <source>
        <strain evidence="5">N/A</strain>
    </source>
</reference>
<dbReference type="AlphaFoldDB" id="A0AA36HH00"/>
<protein>
    <recommendedName>
        <fullName evidence="4">ABC transporter domain-containing protein</fullName>
    </recommendedName>
</protein>
<name>A0AA36HH00_CYLNA</name>
<dbReference type="PROSITE" id="PS00211">
    <property type="entry name" value="ABC_TRANSPORTER_1"/>
    <property type="match status" value="1"/>
</dbReference>
<dbReference type="InterPro" id="IPR003439">
    <property type="entry name" value="ABC_transporter-like_ATP-bd"/>
</dbReference>
<dbReference type="CDD" id="cd03255">
    <property type="entry name" value="ABC_MJ0796_LolCDE_FtsE"/>
    <property type="match status" value="1"/>
</dbReference>
<dbReference type="GO" id="GO:0022857">
    <property type="term" value="F:transmembrane transporter activity"/>
    <property type="evidence" value="ECO:0007669"/>
    <property type="project" value="UniProtKB-ARBA"/>
</dbReference>
<dbReference type="InterPro" id="IPR017871">
    <property type="entry name" value="ABC_transporter-like_CS"/>
</dbReference>
<dbReference type="GO" id="GO:0098796">
    <property type="term" value="C:membrane protein complex"/>
    <property type="evidence" value="ECO:0007669"/>
    <property type="project" value="UniProtKB-ARBA"/>
</dbReference>
<evidence type="ECO:0000259" key="4">
    <source>
        <dbReference type="PROSITE" id="PS50893"/>
    </source>
</evidence>
<dbReference type="FunFam" id="3.40.50.300:FF:000032">
    <property type="entry name" value="Export ABC transporter ATP-binding protein"/>
    <property type="match status" value="1"/>
</dbReference>
<sequence>MLALTMRAGVFDCCLTRCCSRLTQPASAGIFLSPRSAPVAIAVDQVGKSVQGPEGEVHILDNITLTVHEGTSVAIVGASGSGKTTLLGLLAGLDLPSRGSIALAGQDLGRLDEEARAQLRAREVGFVFQSFHLLPALTAAENVALPLELAGREDRVRVDEVLAQVGLGHRARHYPRQLSGGEQQRVALARAFVTRPRILFADEPTGSLDHATGQHISDLLFELNAGSGTTLVLVTHDLRLAQRCQYIHRIDDGRLLPVERGAAA</sequence>
<dbReference type="PANTHER" id="PTHR24220">
    <property type="entry name" value="IMPORT ATP-BINDING PROTEIN"/>
    <property type="match status" value="1"/>
</dbReference>
<dbReference type="InterPro" id="IPR017911">
    <property type="entry name" value="MacB-like_ATP-bd"/>
</dbReference>
<evidence type="ECO:0000313" key="6">
    <source>
        <dbReference type="Proteomes" id="UP001176961"/>
    </source>
</evidence>
<comment type="caution">
    <text evidence="5">The sequence shown here is derived from an EMBL/GenBank/DDBJ whole genome shotgun (WGS) entry which is preliminary data.</text>
</comment>
<organism evidence="5 6">
    <name type="scientific">Cylicocyclus nassatus</name>
    <name type="common">Nematode worm</name>
    <dbReference type="NCBI Taxonomy" id="53992"/>
    <lineage>
        <taxon>Eukaryota</taxon>
        <taxon>Metazoa</taxon>
        <taxon>Ecdysozoa</taxon>
        <taxon>Nematoda</taxon>
        <taxon>Chromadorea</taxon>
        <taxon>Rhabditida</taxon>
        <taxon>Rhabditina</taxon>
        <taxon>Rhabditomorpha</taxon>
        <taxon>Strongyloidea</taxon>
        <taxon>Strongylidae</taxon>
        <taxon>Cylicocyclus</taxon>
    </lineage>
</organism>
<keyword evidence="3" id="KW-0067">ATP-binding</keyword>
<evidence type="ECO:0000256" key="1">
    <source>
        <dbReference type="ARBA" id="ARBA00022448"/>
    </source>
</evidence>
<keyword evidence="1" id="KW-0813">Transport</keyword>
<evidence type="ECO:0000256" key="3">
    <source>
        <dbReference type="ARBA" id="ARBA00022840"/>
    </source>
</evidence>
<dbReference type="InterPro" id="IPR027417">
    <property type="entry name" value="P-loop_NTPase"/>
</dbReference>
<keyword evidence="6" id="KW-1185">Reference proteome</keyword>
<dbReference type="SMART" id="SM00382">
    <property type="entry name" value="AAA"/>
    <property type="match status" value="1"/>
</dbReference>
<evidence type="ECO:0000256" key="2">
    <source>
        <dbReference type="ARBA" id="ARBA00022741"/>
    </source>
</evidence>
<dbReference type="Pfam" id="PF00005">
    <property type="entry name" value="ABC_tran"/>
    <property type="match status" value="1"/>
</dbReference>
<proteinExistence type="predicted"/>
<dbReference type="Gene3D" id="3.40.50.300">
    <property type="entry name" value="P-loop containing nucleotide triphosphate hydrolases"/>
    <property type="match status" value="1"/>
</dbReference>
<evidence type="ECO:0000313" key="5">
    <source>
        <dbReference type="EMBL" id="CAJ0610644.1"/>
    </source>
</evidence>
<dbReference type="GO" id="GO:0005886">
    <property type="term" value="C:plasma membrane"/>
    <property type="evidence" value="ECO:0007669"/>
    <property type="project" value="TreeGrafter"/>
</dbReference>
<feature type="domain" description="ABC transporter" evidence="4">
    <location>
        <begin position="41"/>
        <end position="264"/>
    </location>
</feature>
<dbReference type="SUPFAM" id="SSF52540">
    <property type="entry name" value="P-loop containing nucleoside triphosphate hydrolases"/>
    <property type="match status" value="1"/>
</dbReference>
<accession>A0AA36HH00</accession>
<dbReference type="Proteomes" id="UP001176961">
    <property type="component" value="Unassembled WGS sequence"/>
</dbReference>
<gene>
    <name evidence="5" type="ORF">CYNAS_LOCUS22627</name>
</gene>
<dbReference type="InterPro" id="IPR003593">
    <property type="entry name" value="AAA+_ATPase"/>
</dbReference>
<dbReference type="GO" id="GO:0016887">
    <property type="term" value="F:ATP hydrolysis activity"/>
    <property type="evidence" value="ECO:0007669"/>
    <property type="project" value="InterPro"/>
</dbReference>